<organism evidence="2 3">
    <name type="scientific">Stylonychia lemnae</name>
    <name type="common">Ciliate</name>
    <dbReference type="NCBI Taxonomy" id="5949"/>
    <lineage>
        <taxon>Eukaryota</taxon>
        <taxon>Sar</taxon>
        <taxon>Alveolata</taxon>
        <taxon>Ciliophora</taxon>
        <taxon>Intramacronucleata</taxon>
        <taxon>Spirotrichea</taxon>
        <taxon>Stichotrichia</taxon>
        <taxon>Sporadotrichida</taxon>
        <taxon>Oxytrichidae</taxon>
        <taxon>Stylonychinae</taxon>
        <taxon>Stylonychia</taxon>
    </lineage>
</organism>
<dbReference type="EMBL" id="CCKQ01000351">
    <property type="protein sequence ID" value="CDW71410.1"/>
    <property type="molecule type" value="Genomic_DNA"/>
</dbReference>
<feature type="region of interest" description="Disordered" evidence="1">
    <location>
        <begin position="21"/>
        <end position="47"/>
    </location>
</feature>
<evidence type="ECO:0000313" key="3">
    <source>
        <dbReference type="Proteomes" id="UP000039865"/>
    </source>
</evidence>
<dbReference type="AlphaFoldDB" id="A0A077ZPV7"/>
<feature type="compositionally biased region" description="Polar residues" evidence="1">
    <location>
        <begin position="21"/>
        <end position="31"/>
    </location>
</feature>
<sequence>MQDKSPLNQSKVYISSQVDKEQITLSQSDSIQDQKEQNNLENSMRPLMELLEEEDSNDLDDNNDSQNFEIQRGKFEKGHKERVQLNKYLDDEQDITLNDLTSEPDVSMMTFKQMYNKNPAVLHNKLFEDDYHYNKQESKKVVFEVEQLDKSSRKSDPFNSQRELLEFSET</sequence>
<dbReference type="Proteomes" id="UP000039865">
    <property type="component" value="Unassembled WGS sequence"/>
</dbReference>
<evidence type="ECO:0000256" key="1">
    <source>
        <dbReference type="SAM" id="MobiDB-lite"/>
    </source>
</evidence>
<feature type="region of interest" description="Disordered" evidence="1">
    <location>
        <begin position="150"/>
        <end position="170"/>
    </location>
</feature>
<name>A0A077ZPV7_STYLE</name>
<dbReference type="InParanoid" id="A0A077ZPV7"/>
<proteinExistence type="predicted"/>
<evidence type="ECO:0000313" key="2">
    <source>
        <dbReference type="EMBL" id="CDW71410.1"/>
    </source>
</evidence>
<protein>
    <submittedName>
        <fullName evidence="2">Uncharacterized protein</fullName>
    </submittedName>
</protein>
<gene>
    <name evidence="2" type="primary">Contig16392.g17458</name>
    <name evidence="2" type="ORF">STYLEM_353</name>
</gene>
<reference evidence="2 3" key="1">
    <citation type="submission" date="2014-06" db="EMBL/GenBank/DDBJ databases">
        <authorList>
            <person name="Swart Estienne"/>
        </authorList>
    </citation>
    <scope>NUCLEOTIDE SEQUENCE [LARGE SCALE GENOMIC DNA]</scope>
    <source>
        <strain evidence="2 3">130c</strain>
    </source>
</reference>
<accession>A0A077ZPV7</accession>
<keyword evidence="3" id="KW-1185">Reference proteome</keyword>